<comment type="caution">
    <text evidence="1">The sequence shown here is derived from an EMBL/GenBank/DDBJ whole genome shotgun (WGS) entry which is preliminary data.</text>
</comment>
<proteinExistence type="predicted"/>
<evidence type="ECO:0000313" key="2">
    <source>
        <dbReference type="Proteomes" id="UP000789525"/>
    </source>
</evidence>
<gene>
    <name evidence="1" type="ORF">ACOLOM_LOCUS8</name>
</gene>
<protein>
    <submittedName>
        <fullName evidence="1">10109_t:CDS:1</fullName>
    </submittedName>
</protein>
<dbReference type="Proteomes" id="UP000789525">
    <property type="component" value="Unassembled WGS sequence"/>
</dbReference>
<keyword evidence="2" id="KW-1185">Reference proteome</keyword>
<name>A0ACA9JUU0_9GLOM</name>
<reference evidence="1" key="1">
    <citation type="submission" date="2021-06" db="EMBL/GenBank/DDBJ databases">
        <authorList>
            <person name="Kallberg Y."/>
            <person name="Tangrot J."/>
            <person name="Rosling A."/>
        </authorList>
    </citation>
    <scope>NUCLEOTIDE SEQUENCE</scope>
    <source>
        <strain evidence="1">CL356</strain>
    </source>
</reference>
<sequence length="396" mass="46088">MPETSQSSAGNSDWNVHIPYHSIETISNEKRIEIFKNENLLNVCDWVVTEKIHGSNFSFQTDGKQIKCASRSRTLKETEEFFGFQNALKKYRENLLNLWEIINSRELIRTSQNEKVIIVYGELFGGKYSHPDVKPVPGSKIVQFGIEYCPQNEFMAFDIFDGSDYLEYDTMVEVLEESGLPYLKPLFRGTFNDAYNYDPEFTTTIPTILGLPQLPYPNKAEGVILKPVKTLRTKANVRQTRVVFKIKTPDFVERVRSSKRQNAKLNQRISRESIDSLIEEFDCFVNSNRFANVISKYGPIVKRGDDDDEIEKGVQFVEEKELQKIAELLFNDAMEDFKKDEELMRRYEELPERQKNIIKKRGKAVAYKVSKEYVLNVYKVNIKPYLFFEDDGFSLV</sequence>
<organism evidence="1 2">
    <name type="scientific">Acaulospora colombiana</name>
    <dbReference type="NCBI Taxonomy" id="27376"/>
    <lineage>
        <taxon>Eukaryota</taxon>
        <taxon>Fungi</taxon>
        <taxon>Fungi incertae sedis</taxon>
        <taxon>Mucoromycota</taxon>
        <taxon>Glomeromycotina</taxon>
        <taxon>Glomeromycetes</taxon>
        <taxon>Diversisporales</taxon>
        <taxon>Acaulosporaceae</taxon>
        <taxon>Acaulospora</taxon>
    </lineage>
</organism>
<evidence type="ECO:0000313" key="1">
    <source>
        <dbReference type="EMBL" id="CAG8437391.1"/>
    </source>
</evidence>
<dbReference type="EMBL" id="CAJVPT010000009">
    <property type="protein sequence ID" value="CAG8437391.1"/>
    <property type="molecule type" value="Genomic_DNA"/>
</dbReference>
<accession>A0ACA9JUU0</accession>